<dbReference type="GeneID" id="36284056"/>
<feature type="compositionally biased region" description="Basic and acidic residues" evidence="1">
    <location>
        <begin position="964"/>
        <end position="983"/>
    </location>
</feature>
<feature type="compositionally biased region" description="Polar residues" evidence="1">
    <location>
        <begin position="494"/>
        <end position="508"/>
    </location>
</feature>
<evidence type="ECO:0008006" key="3">
    <source>
        <dbReference type="Google" id="ProtNLM"/>
    </source>
</evidence>
<feature type="region of interest" description="Disordered" evidence="1">
    <location>
        <begin position="1028"/>
        <end position="1116"/>
    </location>
</feature>
<feature type="compositionally biased region" description="Polar residues" evidence="1">
    <location>
        <begin position="20"/>
        <end position="31"/>
    </location>
</feature>
<feature type="compositionally biased region" description="Basic and acidic residues" evidence="1">
    <location>
        <begin position="939"/>
        <end position="957"/>
    </location>
</feature>
<feature type="compositionally biased region" description="Basic and acidic residues" evidence="1">
    <location>
        <begin position="605"/>
        <end position="624"/>
    </location>
</feature>
<feature type="compositionally biased region" description="Low complexity" evidence="1">
    <location>
        <begin position="799"/>
        <end position="820"/>
    </location>
</feature>
<feature type="region of interest" description="Disordered" evidence="1">
    <location>
        <begin position="636"/>
        <end position="832"/>
    </location>
</feature>
<feature type="compositionally biased region" description="Basic and acidic residues" evidence="1">
    <location>
        <begin position="636"/>
        <end position="651"/>
    </location>
</feature>
<gene>
    <name evidence="2" type="ORF">VC83_00964</name>
</gene>
<feature type="compositionally biased region" description="Basic and acidic residues" evidence="1">
    <location>
        <begin position="171"/>
        <end position="192"/>
    </location>
</feature>
<evidence type="ECO:0000313" key="2">
    <source>
        <dbReference type="EMBL" id="OAF62527.1"/>
    </source>
</evidence>
<feature type="compositionally biased region" description="Acidic residues" evidence="1">
    <location>
        <begin position="1045"/>
        <end position="1055"/>
    </location>
</feature>
<proteinExistence type="predicted"/>
<feature type="region of interest" description="Disordered" evidence="1">
    <location>
        <begin position="361"/>
        <end position="454"/>
    </location>
</feature>
<organism evidence="2">
    <name type="scientific">Pseudogymnoascus destructans</name>
    <dbReference type="NCBI Taxonomy" id="655981"/>
    <lineage>
        <taxon>Eukaryota</taxon>
        <taxon>Fungi</taxon>
        <taxon>Dikarya</taxon>
        <taxon>Ascomycota</taxon>
        <taxon>Pezizomycotina</taxon>
        <taxon>Leotiomycetes</taxon>
        <taxon>Thelebolales</taxon>
        <taxon>Thelebolaceae</taxon>
        <taxon>Pseudogymnoascus</taxon>
    </lineage>
</organism>
<feature type="compositionally biased region" description="Polar residues" evidence="1">
    <location>
        <begin position="516"/>
        <end position="526"/>
    </location>
</feature>
<feature type="compositionally biased region" description="Basic and acidic residues" evidence="1">
    <location>
        <begin position="371"/>
        <end position="385"/>
    </location>
</feature>
<feature type="compositionally biased region" description="Polar residues" evidence="1">
    <location>
        <begin position="682"/>
        <end position="699"/>
    </location>
</feature>
<feature type="compositionally biased region" description="Basic and acidic residues" evidence="1">
    <location>
        <begin position="1060"/>
        <end position="1072"/>
    </location>
</feature>
<feature type="compositionally biased region" description="Polar residues" evidence="1">
    <location>
        <begin position="193"/>
        <end position="209"/>
    </location>
</feature>
<feature type="compositionally biased region" description="Gly residues" evidence="1">
    <location>
        <begin position="438"/>
        <end position="448"/>
    </location>
</feature>
<feature type="compositionally biased region" description="Polar residues" evidence="1">
    <location>
        <begin position="749"/>
        <end position="760"/>
    </location>
</feature>
<reference evidence="2" key="1">
    <citation type="submission" date="2016-03" db="EMBL/GenBank/DDBJ databases">
        <title>Updated assembly of Pseudogymnoascus destructans, the fungus causing white-nose syndrome of bats.</title>
        <authorList>
            <person name="Palmer J.M."/>
            <person name="Drees K.P."/>
            <person name="Foster J.T."/>
            <person name="Lindner D.L."/>
        </authorList>
    </citation>
    <scope>NUCLEOTIDE SEQUENCE [LARGE SCALE GENOMIC DNA]</scope>
    <source>
        <strain evidence="2">20631-21</strain>
    </source>
</reference>
<feature type="region of interest" description="Disordered" evidence="1">
    <location>
        <begin position="939"/>
        <end position="1012"/>
    </location>
</feature>
<feature type="region of interest" description="Disordered" evidence="1">
    <location>
        <begin position="1"/>
        <end position="282"/>
    </location>
</feature>
<name>A0A177AKC4_9PEZI</name>
<feature type="compositionally biased region" description="Polar residues" evidence="1">
    <location>
        <begin position="394"/>
        <end position="403"/>
    </location>
</feature>
<feature type="compositionally biased region" description="Basic and acidic residues" evidence="1">
    <location>
        <begin position="735"/>
        <end position="745"/>
    </location>
</feature>
<dbReference type="EMBL" id="KV441387">
    <property type="protein sequence ID" value="OAF62527.1"/>
    <property type="molecule type" value="Genomic_DNA"/>
</dbReference>
<dbReference type="Pfam" id="PF11489">
    <property type="entry name" value="Aim21"/>
    <property type="match status" value="1"/>
</dbReference>
<evidence type="ECO:0000256" key="1">
    <source>
        <dbReference type="SAM" id="MobiDB-lite"/>
    </source>
</evidence>
<feature type="region of interest" description="Disordered" evidence="1">
    <location>
        <begin position="471"/>
        <end position="624"/>
    </location>
</feature>
<feature type="compositionally biased region" description="Basic residues" evidence="1">
    <location>
        <begin position="880"/>
        <end position="890"/>
    </location>
</feature>
<dbReference type="eggNOG" id="ENOG502SPD4">
    <property type="taxonomic scope" value="Eukaryota"/>
</dbReference>
<dbReference type="InterPro" id="IPR021582">
    <property type="entry name" value="Aim21"/>
</dbReference>
<dbReference type="OrthoDB" id="5386574at2759"/>
<dbReference type="RefSeq" id="XP_024327799.1">
    <property type="nucleotide sequence ID" value="XM_024464650.1"/>
</dbReference>
<dbReference type="AlphaFoldDB" id="A0A177AKC4"/>
<protein>
    <recommendedName>
        <fullName evidence="3">Altered inheritance of mitochondria protein 21</fullName>
    </recommendedName>
</protein>
<feature type="compositionally biased region" description="Polar residues" evidence="1">
    <location>
        <begin position="143"/>
        <end position="162"/>
    </location>
</feature>
<dbReference type="VEuPathDB" id="FungiDB:GMDG_00111"/>
<feature type="compositionally biased region" description="Polar residues" evidence="1">
    <location>
        <begin position="235"/>
        <end position="244"/>
    </location>
</feature>
<feature type="compositionally biased region" description="Basic and acidic residues" evidence="1">
    <location>
        <begin position="1086"/>
        <end position="1116"/>
    </location>
</feature>
<feature type="compositionally biased region" description="Polar residues" evidence="1">
    <location>
        <begin position="588"/>
        <end position="599"/>
    </location>
</feature>
<feature type="region of interest" description="Disordered" evidence="1">
    <location>
        <begin position="847"/>
        <end position="899"/>
    </location>
</feature>
<accession>A0A177AKC4</accession>
<feature type="compositionally biased region" description="Basic and acidic residues" evidence="1">
    <location>
        <begin position="868"/>
        <end position="879"/>
    </location>
</feature>
<feature type="compositionally biased region" description="Basic and acidic residues" evidence="1">
    <location>
        <begin position="560"/>
        <end position="573"/>
    </location>
</feature>
<sequence length="1116" mass="120001">MATQQIPQIPPRPTRGQAQKPASTNSGSTLGSDIPKIPPRPTNRRADRSVSPMRDSYAPSPLNELDFVASGKTASHLRENGHTSASDAPPRPSSVTHMPSVGQEGMEYAEICTPDAVDSPGAPNKTRNIAEDLKLYAPRPSLPGSSAKDQINTVTRTDSSQAAAFGLGKPRSQERVSVDDRDPERHSLRTKDSFASSRSTGLERPTSSADNEDQPDGPDVGHRVPMYPNAGMVQAPSTSPQSPYQPGIGFHNDGSRPRHQRQKSGRGFEGPPGSYGMHGHGIISKDKFEQAYYEKHPELWKKELSAYGEERNNWAMSSEDLNKIVRDTGNRGSGLDSPALIGTPTEQIGYVATDEYISRMASPRLSSDISPLKKESSTSVDKAESAESLGRTAQKASETSLASENDDDTVVHVQEPNRRISRIYGGEKHAESTENLGPTGGNAPGAGGFITESGYGVPILASDEVAKTPLGHELQPAVSPLQDSNYDDERSYFRSRQGSGLSPSGSRPTSRHRSSQDIPSISQQGEFDNPRSPPLEDVQEYEPLFPEDDKSKQPPVKPLTEADKLKSRPELKSRHFPSQDVWEDTPESHMQTATVSTPQLPEGPEDAKATGETLEVRKGETPEQAFARRQEELADMEFSKKETESFLKKQPWEQNASIAAEGLKQQRFPSRDIWEDSPDSLLLQTTVSGPQSEDVTSPVDQPAGDAAGFEEKQVPATTSIAAALKPSIPPRPMRKLSDQKPDLKAETAATDTTKSPNTSPILKAKPAIPERSKPVIPSRPVKKASGDSAEGAPLTTVTSGGSAKSNNSASSQTGAAAASKPKPPVPSRPVGSKIAVLQGGFLSDLNKRLKLGPQAPKKEEEKEEVAEEKEKVPLADARKGRARGPARRAPARAAVAKVVEPTPTGGKKLVVSVSSVWEISPEDGDLIFSSEREELKKAEEAKKAEEVKKTEGKKVEAEAAAVATEDKKGEASEPEEEVKKSEDTIVTTDKNVDATEPEEEDKKTETSPITTAIGAPLLTVKEVVAETAAATSKEVKKVVGISESPEADAEVEESTVADTSGDKEVKDEVKDLGDEDATSSLPVKPSESESVSKPEEEKEEDEKIKESGKAVESKEE</sequence>
<dbReference type="Proteomes" id="UP000077154">
    <property type="component" value="Unassembled WGS sequence"/>
</dbReference>